<evidence type="ECO:0008006" key="3">
    <source>
        <dbReference type="Google" id="ProtNLM"/>
    </source>
</evidence>
<evidence type="ECO:0000313" key="2">
    <source>
        <dbReference type="Proteomes" id="UP001379533"/>
    </source>
</evidence>
<accession>A0ABZ2K1R4</accession>
<dbReference type="Proteomes" id="UP001379533">
    <property type="component" value="Chromosome"/>
</dbReference>
<sequence>MTAPVVRAGSVLCYRMFDVGDDVSLERAAGLARTSGLCDASEAIIGRRPTSTMDAAAVPLRVALGKRNITLPSLGRSLEATCTIHLFSTGTVSVCYAFPIAPGTSLEALLPLCQELYVSSTLEATARREADALVAAVGGAITGVHVWDEFEDYTVVLVRALEGDLDAEAVLQWPGLPKLMLGEPSPKPLAHKQRQDILQYAFGYLDEDLVVVDWNSAFVLDPAGGAELVDVLEFANSLLLNLRYYDDLLDAELRRIYTELSRTRQRAVIFSPYAKFAHAVMRNLLGLSEVLERIDNAIKVAGETYAARIYRAAVVRLRIDMWNESIDRKQRLVSEAYEMLKGEAELRKSQLLEVAVVVLIVIEIIVALRGHS</sequence>
<name>A0ABZ2K1R4_9BACT</name>
<keyword evidence="2" id="KW-1185">Reference proteome</keyword>
<organism evidence="1 2">
    <name type="scientific">Pendulispora brunnea</name>
    <dbReference type="NCBI Taxonomy" id="2905690"/>
    <lineage>
        <taxon>Bacteria</taxon>
        <taxon>Pseudomonadati</taxon>
        <taxon>Myxococcota</taxon>
        <taxon>Myxococcia</taxon>
        <taxon>Myxococcales</taxon>
        <taxon>Sorangiineae</taxon>
        <taxon>Pendulisporaceae</taxon>
        <taxon>Pendulispora</taxon>
    </lineage>
</organism>
<reference evidence="1 2" key="1">
    <citation type="submission" date="2021-12" db="EMBL/GenBank/DDBJ databases">
        <title>Discovery of the Pendulisporaceae a myxobacterial family with distinct sporulation behavior and unique specialized metabolism.</title>
        <authorList>
            <person name="Garcia R."/>
            <person name="Popoff A."/>
            <person name="Bader C.D."/>
            <person name="Loehr J."/>
            <person name="Walesch S."/>
            <person name="Walt C."/>
            <person name="Boldt J."/>
            <person name="Bunk B."/>
            <person name="Haeckl F.J.F.P.J."/>
            <person name="Gunesch A.P."/>
            <person name="Birkelbach J."/>
            <person name="Nuebel U."/>
            <person name="Pietschmann T."/>
            <person name="Bach T."/>
            <person name="Mueller R."/>
        </authorList>
    </citation>
    <scope>NUCLEOTIDE SEQUENCE [LARGE SCALE GENOMIC DNA]</scope>
    <source>
        <strain evidence="1 2">MSr12523</strain>
    </source>
</reference>
<protein>
    <recommendedName>
        <fullName evidence="3">DUF155 domain-containing protein</fullName>
    </recommendedName>
</protein>
<proteinExistence type="predicted"/>
<dbReference type="EMBL" id="CP089982">
    <property type="protein sequence ID" value="WXA92672.1"/>
    <property type="molecule type" value="Genomic_DNA"/>
</dbReference>
<dbReference type="RefSeq" id="WP_394843275.1">
    <property type="nucleotide sequence ID" value="NZ_CP089982.1"/>
</dbReference>
<gene>
    <name evidence="1" type="ORF">LZC95_40275</name>
</gene>
<evidence type="ECO:0000313" key="1">
    <source>
        <dbReference type="EMBL" id="WXA92672.1"/>
    </source>
</evidence>